<reference evidence="2" key="1">
    <citation type="journal article" date="2021" name="Proc. Natl. Acad. Sci. U.S.A.">
        <title>A Catalog of Tens of Thousands of Viruses from Human Metagenomes Reveals Hidden Associations with Chronic Diseases.</title>
        <authorList>
            <person name="Tisza M.J."/>
            <person name="Buck C.B."/>
        </authorList>
    </citation>
    <scope>NUCLEOTIDE SEQUENCE</scope>
    <source>
        <strain evidence="2">Ctjel6</strain>
    </source>
</reference>
<proteinExistence type="predicted"/>
<dbReference type="EMBL" id="BK015086">
    <property type="protein sequence ID" value="DAD90416.1"/>
    <property type="molecule type" value="Genomic_DNA"/>
</dbReference>
<evidence type="ECO:0000313" key="2">
    <source>
        <dbReference type="EMBL" id="DAD90416.1"/>
    </source>
</evidence>
<accession>A0A8S5N828</accession>
<sequence>MDSTESPSQPRLLRPSPAARDAALRIISHLHTAAWGVVDLRRSIARALPDDEALAAACEALLNVLAEADAEASHAYDHGLIGACPQGFWAAPMRNANPHGTAFRMDGEGGDQAARAGAPDEARDDADTLF</sequence>
<protein>
    <submittedName>
        <fullName evidence="2">Uncharacterized protein</fullName>
    </submittedName>
</protein>
<evidence type="ECO:0000256" key="1">
    <source>
        <dbReference type="SAM" id="MobiDB-lite"/>
    </source>
</evidence>
<organism evidence="2">
    <name type="scientific">Siphoviridae sp. ctjel6</name>
    <dbReference type="NCBI Taxonomy" id="2826440"/>
    <lineage>
        <taxon>Viruses</taxon>
        <taxon>Duplodnaviria</taxon>
        <taxon>Heunggongvirae</taxon>
        <taxon>Uroviricota</taxon>
        <taxon>Caudoviricetes</taxon>
    </lineage>
</organism>
<feature type="region of interest" description="Disordered" evidence="1">
    <location>
        <begin position="99"/>
        <end position="130"/>
    </location>
</feature>
<name>A0A8S5N828_9CAUD</name>